<organism evidence="2 3">
    <name type="scientific">Candidatus Nitrospira nitrificans</name>
    <dbReference type="NCBI Taxonomy" id="1742973"/>
    <lineage>
        <taxon>Bacteria</taxon>
        <taxon>Pseudomonadati</taxon>
        <taxon>Nitrospirota</taxon>
        <taxon>Nitrospiria</taxon>
        <taxon>Nitrospirales</taxon>
        <taxon>Nitrospiraceae</taxon>
        <taxon>Nitrospira</taxon>
    </lineage>
</organism>
<evidence type="ECO:0008006" key="4">
    <source>
        <dbReference type="Google" id="ProtNLM"/>
    </source>
</evidence>
<evidence type="ECO:0000256" key="1">
    <source>
        <dbReference type="SAM" id="SignalP"/>
    </source>
</evidence>
<feature type="signal peptide" evidence="1">
    <location>
        <begin position="1"/>
        <end position="19"/>
    </location>
</feature>
<gene>
    <name evidence="2" type="ORF">COMA2_40171</name>
</gene>
<evidence type="ECO:0000313" key="3">
    <source>
        <dbReference type="Proteomes" id="UP000198736"/>
    </source>
</evidence>
<proteinExistence type="predicted"/>
<accession>A0A0S4LKN7</accession>
<dbReference type="AlphaFoldDB" id="A0A0S4LKN7"/>
<sequence length="143" mass="15632">MKWQIFMGVALTAPSYVFAAGNTVPIDVTVDTGSHTCTSIGQDHRAYRDIYAGDGRYFFKEQLAEKTKFGAGNCEYNSDGGGNAYETRSFCVTDADGEKECSQRLVRVIVRAYADCTNNPGKLTSRVGTECRFTATSKKGNPQ</sequence>
<name>A0A0S4LKN7_9BACT</name>
<evidence type="ECO:0000313" key="2">
    <source>
        <dbReference type="EMBL" id="CUS38069.1"/>
    </source>
</evidence>
<dbReference type="STRING" id="1742973.COMA2_40171"/>
<protein>
    <recommendedName>
        <fullName evidence="4">Secreted protein</fullName>
    </recommendedName>
</protein>
<keyword evidence="1" id="KW-0732">Signal</keyword>
<dbReference type="RefSeq" id="WP_139077402.1">
    <property type="nucleotide sequence ID" value="NZ_CZPZ01000031.1"/>
</dbReference>
<keyword evidence="3" id="KW-1185">Reference proteome</keyword>
<feature type="chain" id="PRO_5006624112" description="Secreted protein" evidence="1">
    <location>
        <begin position="20"/>
        <end position="143"/>
    </location>
</feature>
<dbReference type="Proteomes" id="UP000198736">
    <property type="component" value="Unassembled WGS sequence"/>
</dbReference>
<reference evidence="3" key="1">
    <citation type="submission" date="2015-10" db="EMBL/GenBank/DDBJ databases">
        <authorList>
            <person name="Luecker S."/>
            <person name="Luecker S."/>
        </authorList>
    </citation>
    <scope>NUCLEOTIDE SEQUENCE [LARGE SCALE GENOMIC DNA]</scope>
</reference>
<dbReference type="EMBL" id="CZPZ01000031">
    <property type="protein sequence ID" value="CUS38069.1"/>
    <property type="molecule type" value="Genomic_DNA"/>
</dbReference>